<proteinExistence type="predicted"/>
<dbReference type="InterPro" id="IPR011013">
    <property type="entry name" value="Gal_mutarotase_sf_dom"/>
</dbReference>
<accession>A0A7S2ZUW8</accession>
<sequence>MSSDSITGALALADPTDLGGGKWMKRAWCGMTSDGDRVEALELNNGTMGMSLMTYGARLRTLTKGDKELTLSLDNMAAYEVDPAYLGASIGRVTNRIKNAKFLLNDVTYTVTTKAQHALHGGEKPGGWDGKIWAIEKAGLNDDGNLEVEFSRISPTGEMGFPGSVHAKAKYTLDESSLSVVYTSTGIDAATPVNMTNHSYFTFSEGKDNVIQTHGFKLGVENIMDVDEDLIPTGGLTKLGEDFFTEGGKLVKDLNPEGFDNFFMGDNTDMSLMVTIYHPPSGQKLEVWSDQVGFQMFTGPGNGDYYQQGIALEASGAVDATNFPNFPSITLQPGETRTQTTIYKFFG</sequence>
<dbReference type="PANTHER" id="PTHR10091">
    <property type="entry name" value="ALDOSE-1-EPIMERASE"/>
    <property type="match status" value="1"/>
</dbReference>
<dbReference type="AlphaFoldDB" id="A0A7S2ZUW8"/>
<name>A0A7S2ZUW8_9RHOD</name>
<evidence type="ECO:0000313" key="1">
    <source>
        <dbReference type="EMBL" id="CAE0052342.1"/>
    </source>
</evidence>
<organism evidence="1">
    <name type="scientific">Rhodosorus marinus</name>
    <dbReference type="NCBI Taxonomy" id="101924"/>
    <lineage>
        <taxon>Eukaryota</taxon>
        <taxon>Rhodophyta</taxon>
        <taxon>Stylonematophyceae</taxon>
        <taxon>Stylonematales</taxon>
        <taxon>Stylonemataceae</taxon>
        <taxon>Rhodosorus</taxon>
    </lineage>
</organism>
<dbReference type="PANTHER" id="PTHR10091:SF0">
    <property type="entry name" value="GALACTOSE MUTAROTASE"/>
    <property type="match status" value="1"/>
</dbReference>
<gene>
    <name evidence="1" type="ORF">RMAR00112_LOCUS20368</name>
</gene>
<dbReference type="Gene3D" id="2.70.98.10">
    <property type="match status" value="1"/>
</dbReference>
<dbReference type="GO" id="GO:0033499">
    <property type="term" value="P:galactose catabolic process via UDP-galactose, Leloir pathway"/>
    <property type="evidence" value="ECO:0007669"/>
    <property type="project" value="TreeGrafter"/>
</dbReference>
<dbReference type="GO" id="GO:0030246">
    <property type="term" value="F:carbohydrate binding"/>
    <property type="evidence" value="ECO:0007669"/>
    <property type="project" value="InterPro"/>
</dbReference>
<dbReference type="InterPro" id="IPR014718">
    <property type="entry name" value="GH-type_carb-bd"/>
</dbReference>
<reference evidence="1" key="1">
    <citation type="submission" date="2021-01" db="EMBL/GenBank/DDBJ databases">
        <authorList>
            <person name="Corre E."/>
            <person name="Pelletier E."/>
            <person name="Niang G."/>
            <person name="Scheremetjew M."/>
            <person name="Finn R."/>
            <person name="Kale V."/>
            <person name="Holt S."/>
            <person name="Cochrane G."/>
            <person name="Meng A."/>
            <person name="Brown T."/>
            <person name="Cohen L."/>
        </authorList>
    </citation>
    <scope>NUCLEOTIDE SEQUENCE</scope>
    <source>
        <strain evidence="1">CCMP 769</strain>
    </source>
</reference>
<evidence type="ECO:0008006" key="2">
    <source>
        <dbReference type="Google" id="ProtNLM"/>
    </source>
</evidence>
<dbReference type="GO" id="GO:0004034">
    <property type="term" value="F:aldose 1-epimerase activity"/>
    <property type="evidence" value="ECO:0007669"/>
    <property type="project" value="TreeGrafter"/>
</dbReference>
<dbReference type="SUPFAM" id="SSF74650">
    <property type="entry name" value="Galactose mutarotase-like"/>
    <property type="match status" value="1"/>
</dbReference>
<protein>
    <recommendedName>
        <fullName evidence="2">Aldose 1-epimerase</fullName>
    </recommendedName>
</protein>
<dbReference type="GO" id="GO:0006006">
    <property type="term" value="P:glucose metabolic process"/>
    <property type="evidence" value="ECO:0007669"/>
    <property type="project" value="TreeGrafter"/>
</dbReference>
<dbReference type="EMBL" id="HBHW01026160">
    <property type="protein sequence ID" value="CAE0052342.1"/>
    <property type="molecule type" value="Transcribed_RNA"/>
</dbReference>
<dbReference type="Pfam" id="PF01263">
    <property type="entry name" value="Aldose_epim"/>
    <property type="match status" value="1"/>
</dbReference>
<dbReference type="InterPro" id="IPR008183">
    <property type="entry name" value="Aldose_1/G6P_1-epimerase"/>
</dbReference>